<evidence type="ECO:0000313" key="5">
    <source>
        <dbReference type="Proteomes" id="UP001168575"/>
    </source>
</evidence>
<dbReference type="InterPro" id="IPR037461">
    <property type="entry name" value="CtCE2-like_dom"/>
</dbReference>
<evidence type="ECO:0000259" key="2">
    <source>
        <dbReference type="Pfam" id="PF13472"/>
    </source>
</evidence>
<dbReference type="Pfam" id="PF17996">
    <property type="entry name" value="CE2_N"/>
    <property type="match status" value="1"/>
</dbReference>
<proteinExistence type="predicted"/>
<dbReference type="SUPFAM" id="SSF52266">
    <property type="entry name" value="SGNH hydrolase"/>
    <property type="match status" value="1"/>
</dbReference>
<feature type="signal peptide" evidence="1">
    <location>
        <begin position="1"/>
        <end position="23"/>
    </location>
</feature>
<protein>
    <submittedName>
        <fullName evidence="4">SGNH/GDSL hydrolase family protein</fullName>
        <ecNumber evidence="4">3.1.-.-</ecNumber>
    </submittedName>
</protein>
<dbReference type="Proteomes" id="UP001168575">
    <property type="component" value="Unassembled WGS sequence"/>
</dbReference>
<evidence type="ECO:0000256" key="1">
    <source>
        <dbReference type="SAM" id="SignalP"/>
    </source>
</evidence>
<dbReference type="EMBL" id="JAUMVS010000269">
    <property type="protein sequence ID" value="MDO4842699.1"/>
    <property type="molecule type" value="Genomic_DNA"/>
</dbReference>
<dbReference type="InterPro" id="IPR013830">
    <property type="entry name" value="SGNH_hydro"/>
</dbReference>
<comment type="caution">
    <text evidence="4">The sequence shown here is derived from an EMBL/GenBank/DDBJ whole genome shotgun (WGS) entry which is preliminary data.</text>
</comment>
<dbReference type="InterPro" id="IPR036514">
    <property type="entry name" value="SGNH_hydro_sf"/>
</dbReference>
<keyword evidence="4" id="KW-0378">Hydrolase</keyword>
<dbReference type="Gene3D" id="2.60.120.260">
    <property type="entry name" value="Galactose-binding domain-like"/>
    <property type="match status" value="1"/>
</dbReference>
<dbReference type="PANTHER" id="PTHR37834">
    <property type="entry name" value="GDSL-LIKE LIPASE/ACYLHYDROLASE DOMAIN PROTEIN (AFU_ORTHOLOGUE AFUA_2G00620)"/>
    <property type="match status" value="1"/>
</dbReference>
<feature type="chain" id="PRO_5041334035" evidence="1">
    <location>
        <begin position="24"/>
        <end position="368"/>
    </location>
</feature>
<dbReference type="GO" id="GO:0052689">
    <property type="term" value="F:carboxylic ester hydrolase activity"/>
    <property type="evidence" value="ECO:0007669"/>
    <property type="project" value="InterPro"/>
</dbReference>
<dbReference type="CDD" id="cd01831">
    <property type="entry name" value="Endoglucanase_E_like"/>
    <property type="match status" value="1"/>
</dbReference>
<dbReference type="InterPro" id="IPR040794">
    <property type="entry name" value="CE2_N"/>
</dbReference>
<organism evidence="4 5">
    <name type="scientific">Phoenicibacter congonensis</name>
    <dbReference type="NCBI Taxonomy" id="1944646"/>
    <lineage>
        <taxon>Bacteria</taxon>
        <taxon>Bacillati</taxon>
        <taxon>Actinomycetota</taxon>
        <taxon>Coriobacteriia</taxon>
        <taxon>Eggerthellales</taxon>
        <taxon>Eggerthellaceae</taxon>
        <taxon>Phoenicibacter</taxon>
    </lineage>
</organism>
<dbReference type="Gene3D" id="3.40.50.1110">
    <property type="entry name" value="SGNH hydrolase"/>
    <property type="match status" value="1"/>
</dbReference>
<feature type="domain" description="Carbohydrate esterase 2 N-terminal" evidence="3">
    <location>
        <begin position="45"/>
        <end position="148"/>
    </location>
</feature>
<dbReference type="AlphaFoldDB" id="A0AA43UBJ7"/>
<gene>
    <name evidence="4" type="ORF">Q3982_08505</name>
</gene>
<dbReference type="PANTHER" id="PTHR37834:SF2">
    <property type="entry name" value="ESTERASE, SGNH HYDROLASE-TYPE"/>
    <property type="match status" value="1"/>
</dbReference>
<feature type="domain" description="SGNH hydrolase-type esterase" evidence="2">
    <location>
        <begin position="158"/>
        <end position="351"/>
    </location>
</feature>
<keyword evidence="1" id="KW-0732">Signal</keyword>
<evidence type="ECO:0000259" key="3">
    <source>
        <dbReference type="Pfam" id="PF17996"/>
    </source>
</evidence>
<dbReference type="InterPro" id="IPR052762">
    <property type="entry name" value="PCW_deacetylase/CE"/>
</dbReference>
<accession>A0AA43UBJ7</accession>
<evidence type="ECO:0000313" key="4">
    <source>
        <dbReference type="EMBL" id="MDO4842699.1"/>
    </source>
</evidence>
<name>A0AA43UBJ7_9ACTN</name>
<dbReference type="Pfam" id="PF13472">
    <property type="entry name" value="Lipase_GDSL_2"/>
    <property type="match status" value="1"/>
</dbReference>
<reference evidence="4" key="1">
    <citation type="submission" date="2023-07" db="EMBL/GenBank/DDBJ databases">
        <title>Between Cages and Wild: Unraveling the Impact of Captivity on Animal Microbiomes and Antimicrobial Resistance.</title>
        <authorList>
            <person name="Schmartz G.P."/>
            <person name="Rehner J."/>
            <person name="Schuff M.J."/>
            <person name="Becker S.L."/>
            <person name="Kravczyk M."/>
            <person name="Gurevich A."/>
            <person name="Francke R."/>
            <person name="Mueller R."/>
            <person name="Keller V."/>
            <person name="Keller A."/>
        </authorList>
    </citation>
    <scope>NUCLEOTIDE SEQUENCE</scope>
    <source>
        <strain evidence="4">S12M_St_49</strain>
    </source>
</reference>
<keyword evidence="5" id="KW-1185">Reference proteome</keyword>
<sequence>MKQTVIIPFFALFLFLSIQCVHSQNQQGKNTDMALFHPDDPNIQYIGRIENSDPTGIVFTYPGVQIRTGFTGTSLDMMCKMGSGYFMAEIDGGAPTKVSFLNNTIVKLAHGLTDGTHQVIVTYIGEGYETLPEFHGFFVDKGKTLVPATNVPTRKIEFIGNSITCGYGIEANSEAEHYEEKTANFYHTYAARTARNLNAQALVVARSGIGVYRSYNGPRTGDKVNMNTEYPNTLLYNDKYKWDFSRYTPDLVCINLGTNDTSTQGADSLLLLNGFKNLYQQVRSHYPKAKIVLLCGCMMSGDQLHAAQQAMDTTTEYAHQQGDAEVYRFDFTPHDGSLGYGADWHPSMRQHEKMANELTPYLRKLMHW</sequence>
<dbReference type="EC" id="3.1.-.-" evidence="4"/>